<dbReference type="SMART" id="SM00249">
    <property type="entry name" value="PHD"/>
    <property type="match status" value="1"/>
</dbReference>
<dbReference type="GO" id="GO:0006355">
    <property type="term" value="P:regulation of DNA-templated transcription"/>
    <property type="evidence" value="ECO:0007669"/>
    <property type="project" value="TreeGrafter"/>
</dbReference>
<protein>
    <recommendedName>
        <fullName evidence="11">PHD-type domain-containing protein</fullName>
    </recommendedName>
</protein>
<keyword evidence="4 10" id="KW-0863">Zinc-finger</keyword>
<dbReference type="GO" id="GO:0005634">
    <property type="term" value="C:nucleus"/>
    <property type="evidence" value="ECO:0007669"/>
    <property type="project" value="UniProtKB-SubCell"/>
</dbReference>
<feature type="site" description="Histone H3K4me3 binding" evidence="8">
    <location>
        <position position="61"/>
    </location>
</feature>
<evidence type="ECO:0000259" key="11">
    <source>
        <dbReference type="PROSITE" id="PS50016"/>
    </source>
</evidence>
<evidence type="ECO:0000256" key="9">
    <source>
        <dbReference type="PIRSR" id="PIRSR628651-51"/>
    </source>
</evidence>
<evidence type="ECO:0000256" key="6">
    <source>
        <dbReference type="ARBA" id="ARBA00022853"/>
    </source>
</evidence>
<evidence type="ECO:0000256" key="8">
    <source>
        <dbReference type="PIRSR" id="PIRSR628651-50"/>
    </source>
</evidence>
<proteinExistence type="inferred from homology"/>
<feature type="domain" description="PHD-type" evidence="11">
    <location>
        <begin position="36"/>
        <end position="82"/>
    </location>
</feature>
<dbReference type="InParanoid" id="A0A1X7VSN4"/>
<dbReference type="STRING" id="400682.A0A1X7VSN4"/>
<dbReference type="PROSITE" id="PS50016">
    <property type="entry name" value="ZF_PHD_2"/>
    <property type="match status" value="1"/>
</dbReference>
<reference evidence="12" key="1">
    <citation type="submission" date="2017-05" db="UniProtKB">
        <authorList>
            <consortium name="EnsemblMetazoa"/>
        </authorList>
    </citation>
    <scope>IDENTIFICATION</scope>
</reference>
<feature type="binding site" evidence="9">
    <location>
        <position position="63"/>
    </location>
    <ligand>
        <name>Zn(2+)</name>
        <dbReference type="ChEBI" id="CHEBI:29105"/>
        <label>1</label>
    </ligand>
</feature>
<dbReference type="Gene3D" id="3.30.40.10">
    <property type="entry name" value="Zinc/RING finger domain, C3HC4 (zinc finger)"/>
    <property type="match status" value="1"/>
</dbReference>
<keyword evidence="5 9" id="KW-0862">Zinc</keyword>
<dbReference type="SUPFAM" id="SSF57903">
    <property type="entry name" value="FYVE/PHD zinc finger"/>
    <property type="match status" value="1"/>
</dbReference>
<comment type="similarity">
    <text evidence="2">Belongs to the ING family.</text>
</comment>
<keyword evidence="7" id="KW-0539">Nucleus</keyword>
<dbReference type="Pfam" id="PF00628">
    <property type="entry name" value="PHD"/>
    <property type="match status" value="1"/>
</dbReference>
<feature type="binding site" evidence="9">
    <location>
        <position position="41"/>
    </location>
    <ligand>
        <name>Zn(2+)</name>
        <dbReference type="ChEBI" id="CHEBI:29105"/>
        <label>1</label>
    </ligand>
</feature>
<dbReference type="GO" id="GO:0008270">
    <property type="term" value="F:zinc ion binding"/>
    <property type="evidence" value="ECO:0007669"/>
    <property type="project" value="UniProtKB-KW"/>
</dbReference>
<keyword evidence="6" id="KW-0156">Chromatin regulator</keyword>
<accession>A0A1X7VSN4</accession>
<evidence type="ECO:0000256" key="3">
    <source>
        <dbReference type="ARBA" id="ARBA00022723"/>
    </source>
</evidence>
<dbReference type="InterPro" id="IPR013083">
    <property type="entry name" value="Znf_RING/FYVE/PHD"/>
</dbReference>
<feature type="binding site" evidence="9">
    <location>
        <position position="39"/>
    </location>
    <ligand>
        <name>Zn(2+)</name>
        <dbReference type="ChEBI" id="CHEBI:29105"/>
        <label>1</label>
    </ligand>
</feature>
<feature type="site" description="Histone H3K4me3 binding" evidence="8">
    <location>
        <position position="38"/>
    </location>
</feature>
<comment type="subcellular location">
    <subcellularLocation>
        <location evidence="1">Nucleus</location>
    </subcellularLocation>
</comment>
<feature type="binding site" evidence="9">
    <location>
        <position position="66"/>
    </location>
    <ligand>
        <name>Zn(2+)</name>
        <dbReference type="ChEBI" id="CHEBI:29105"/>
        <label>1</label>
    </ligand>
</feature>
<keyword evidence="3 9" id="KW-0479">Metal-binding</keyword>
<dbReference type="InterPro" id="IPR019787">
    <property type="entry name" value="Znf_PHD-finger"/>
</dbReference>
<dbReference type="InterPro" id="IPR011011">
    <property type="entry name" value="Znf_FYVE_PHD"/>
</dbReference>
<feature type="binding site" evidence="9">
    <location>
        <position position="79"/>
    </location>
    <ligand>
        <name>Zn(2+)</name>
        <dbReference type="ChEBI" id="CHEBI:29105"/>
        <label>2</label>
    </ligand>
</feature>
<sequence>TESSPKKTCKKRTFSNKDVGVSSSTSGSTSNKRCTKAYCFCKKELPGYMTACDNPSCAIEWFHYKCVNITQAPAGNWYCPKC</sequence>
<evidence type="ECO:0000256" key="10">
    <source>
        <dbReference type="PROSITE-ProRule" id="PRU00146"/>
    </source>
</evidence>
<evidence type="ECO:0000256" key="1">
    <source>
        <dbReference type="ARBA" id="ARBA00004123"/>
    </source>
</evidence>
<organism evidence="12">
    <name type="scientific">Amphimedon queenslandica</name>
    <name type="common">Sponge</name>
    <dbReference type="NCBI Taxonomy" id="400682"/>
    <lineage>
        <taxon>Eukaryota</taxon>
        <taxon>Metazoa</taxon>
        <taxon>Porifera</taxon>
        <taxon>Demospongiae</taxon>
        <taxon>Heteroscleromorpha</taxon>
        <taxon>Haplosclerida</taxon>
        <taxon>Niphatidae</taxon>
        <taxon>Amphimedon</taxon>
    </lineage>
</organism>
<dbReference type="InterPro" id="IPR001965">
    <property type="entry name" value="Znf_PHD"/>
</dbReference>
<evidence type="ECO:0000256" key="2">
    <source>
        <dbReference type="ARBA" id="ARBA00010210"/>
    </source>
</evidence>
<evidence type="ECO:0000256" key="7">
    <source>
        <dbReference type="ARBA" id="ARBA00023242"/>
    </source>
</evidence>
<evidence type="ECO:0000256" key="4">
    <source>
        <dbReference type="ARBA" id="ARBA00022771"/>
    </source>
</evidence>
<dbReference type="eggNOG" id="KOG1973">
    <property type="taxonomic scope" value="Eukaryota"/>
</dbReference>
<evidence type="ECO:0000313" key="12">
    <source>
        <dbReference type="EnsemblMetazoa" id="Aqu2.1.42840_001"/>
    </source>
</evidence>
<feature type="binding site" evidence="9">
    <location>
        <position position="52"/>
    </location>
    <ligand>
        <name>Zn(2+)</name>
        <dbReference type="ChEBI" id="CHEBI:29105"/>
        <label>2</label>
    </ligand>
</feature>
<dbReference type="InterPro" id="IPR028651">
    <property type="entry name" value="ING_fam"/>
</dbReference>
<evidence type="ECO:0000256" key="5">
    <source>
        <dbReference type="ARBA" id="ARBA00022833"/>
    </source>
</evidence>
<feature type="binding site" evidence="9">
    <location>
        <position position="57"/>
    </location>
    <ligand>
        <name>Zn(2+)</name>
        <dbReference type="ChEBI" id="CHEBI:29105"/>
        <label>2</label>
    </ligand>
</feature>
<feature type="site" description="Histone H3K4me3 binding" evidence="8">
    <location>
        <position position="53"/>
    </location>
</feature>
<dbReference type="AlphaFoldDB" id="A0A1X7VSN4"/>
<dbReference type="EnsemblMetazoa" id="Aqu2.1.42840_001">
    <property type="protein sequence ID" value="Aqu2.1.42840_001"/>
    <property type="gene ID" value="Aqu2.1.42840"/>
</dbReference>
<name>A0A1X7VSN4_AMPQE</name>
<dbReference type="PANTHER" id="PTHR10333:SF42">
    <property type="entry name" value="INHIBITOR OF GROWTH PROTEIN 5"/>
    <property type="match status" value="1"/>
</dbReference>
<feature type="binding site" evidence="9">
    <location>
        <position position="82"/>
    </location>
    <ligand>
        <name>Zn(2+)</name>
        <dbReference type="ChEBI" id="CHEBI:29105"/>
        <label>2</label>
    </ligand>
</feature>
<dbReference type="GO" id="GO:0006325">
    <property type="term" value="P:chromatin organization"/>
    <property type="evidence" value="ECO:0007669"/>
    <property type="project" value="UniProtKB-KW"/>
</dbReference>
<feature type="site" description="Histone H3K4me3 binding" evidence="8">
    <location>
        <position position="49"/>
    </location>
</feature>
<dbReference type="PANTHER" id="PTHR10333">
    <property type="entry name" value="INHIBITOR OF GROWTH PROTEIN"/>
    <property type="match status" value="1"/>
</dbReference>